<dbReference type="InterPro" id="IPR000700">
    <property type="entry name" value="PAS-assoc_C"/>
</dbReference>
<keyword evidence="5" id="KW-0418">Kinase</keyword>
<evidence type="ECO:0000259" key="8">
    <source>
        <dbReference type="PROSITE" id="PS50113"/>
    </source>
</evidence>
<dbReference type="CDD" id="cd00130">
    <property type="entry name" value="PAS"/>
    <property type="match status" value="2"/>
</dbReference>
<dbReference type="EMBL" id="JAAXLA010000032">
    <property type="protein sequence ID" value="NMH99161.1"/>
    <property type="molecule type" value="Genomic_DNA"/>
</dbReference>
<dbReference type="SUPFAM" id="SSF55785">
    <property type="entry name" value="PYP-like sensor domain (PAS domain)"/>
    <property type="match status" value="2"/>
</dbReference>
<dbReference type="Pfam" id="PF08447">
    <property type="entry name" value="PAS_3"/>
    <property type="match status" value="2"/>
</dbReference>
<dbReference type="Proteomes" id="UP000820669">
    <property type="component" value="Unassembled WGS sequence"/>
</dbReference>
<feature type="domain" description="PAS" evidence="7">
    <location>
        <begin position="27"/>
        <end position="97"/>
    </location>
</feature>
<dbReference type="InterPro" id="IPR000014">
    <property type="entry name" value="PAS"/>
</dbReference>
<reference evidence="9 10" key="1">
    <citation type="submission" date="2020-04" db="EMBL/GenBank/DDBJ databases">
        <authorList>
            <person name="Klaysubun C."/>
            <person name="Duangmal K."/>
            <person name="Lipun K."/>
        </authorList>
    </citation>
    <scope>NUCLEOTIDE SEQUENCE [LARGE SCALE GENOMIC DNA]</scope>
    <source>
        <strain evidence="9 10">K10HN5</strain>
    </source>
</reference>
<evidence type="ECO:0000259" key="7">
    <source>
        <dbReference type="PROSITE" id="PS50112"/>
    </source>
</evidence>
<feature type="domain" description="PAC" evidence="8">
    <location>
        <begin position="213"/>
        <end position="262"/>
    </location>
</feature>
<keyword evidence="3" id="KW-0597">Phosphoprotein</keyword>
<evidence type="ECO:0000313" key="9">
    <source>
        <dbReference type="EMBL" id="NMH99161.1"/>
    </source>
</evidence>
<dbReference type="InterPro" id="IPR035965">
    <property type="entry name" value="PAS-like_dom_sf"/>
</dbReference>
<dbReference type="SMART" id="SM00086">
    <property type="entry name" value="PAC"/>
    <property type="match status" value="2"/>
</dbReference>
<evidence type="ECO:0000256" key="2">
    <source>
        <dbReference type="ARBA" id="ARBA00012438"/>
    </source>
</evidence>
<keyword evidence="4" id="KW-0808">Transferase</keyword>
<dbReference type="InterPro" id="IPR001610">
    <property type="entry name" value="PAC"/>
</dbReference>
<evidence type="ECO:0000256" key="1">
    <source>
        <dbReference type="ARBA" id="ARBA00000085"/>
    </source>
</evidence>
<dbReference type="Gene3D" id="2.10.70.100">
    <property type="match status" value="1"/>
</dbReference>
<evidence type="ECO:0000256" key="5">
    <source>
        <dbReference type="ARBA" id="ARBA00022777"/>
    </source>
</evidence>
<dbReference type="SMART" id="SM00091">
    <property type="entry name" value="PAS"/>
    <property type="match status" value="2"/>
</dbReference>
<dbReference type="RefSeq" id="WP_169382602.1">
    <property type="nucleotide sequence ID" value="NZ_JAAXLA010000032.1"/>
</dbReference>
<comment type="caution">
    <text evidence="9">The sequence shown here is derived from an EMBL/GenBank/DDBJ whole genome shotgun (WGS) entry which is preliminary data.</text>
</comment>
<evidence type="ECO:0000256" key="6">
    <source>
        <dbReference type="SAM" id="MobiDB-lite"/>
    </source>
</evidence>
<protein>
    <recommendedName>
        <fullName evidence="2">histidine kinase</fullName>
        <ecNumber evidence="2">2.7.13.3</ecNumber>
    </recommendedName>
</protein>
<evidence type="ECO:0000313" key="10">
    <source>
        <dbReference type="Proteomes" id="UP000820669"/>
    </source>
</evidence>
<evidence type="ECO:0000256" key="3">
    <source>
        <dbReference type="ARBA" id="ARBA00022553"/>
    </source>
</evidence>
<organism evidence="9 10">
    <name type="scientific">Pseudonocardia acidicola</name>
    <dbReference type="NCBI Taxonomy" id="2724939"/>
    <lineage>
        <taxon>Bacteria</taxon>
        <taxon>Bacillati</taxon>
        <taxon>Actinomycetota</taxon>
        <taxon>Actinomycetes</taxon>
        <taxon>Pseudonocardiales</taxon>
        <taxon>Pseudonocardiaceae</taxon>
        <taxon>Pseudonocardia</taxon>
    </lineage>
</organism>
<name>A0ABX1SC62_9PSEU</name>
<feature type="domain" description="PAS" evidence="7">
    <location>
        <begin position="166"/>
        <end position="210"/>
    </location>
</feature>
<evidence type="ECO:0000256" key="4">
    <source>
        <dbReference type="ARBA" id="ARBA00022679"/>
    </source>
</evidence>
<dbReference type="Gene3D" id="3.30.450.20">
    <property type="entry name" value="PAS domain"/>
    <property type="match status" value="2"/>
</dbReference>
<feature type="region of interest" description="Disordered" evidence="6">
    <location>
        <begin position="1"/>
        <end position="23"/>
    </location>
</feature>
<dbReference type="PROSITE" id="PS50112">
    <property type="entry name" value="PAS"/>
    <property type="match status" value="2"/>
</dbReference>
<dbReference type="PROSITE" id="PS50113">
    <property type="entry name" value="PAC"/>
    <property type="match status" value="1"/>
</dbReference>
<dbReference type="PANTHER" id="PTHR43304:SF1">
    <property type="entry name" value="PAC DOMAIN-CONTAINING PROTEIN"/>
    <property type="match status" value="1"/>
</dbReference>
<dbReference type="PANTHER" id="PTHR43304">
    <property type="entry name" value="PHYTOCHROME-LIKE PROTEIN CPH1"/>
    <property type="match status" value="1"/>
</dbReference>
<dbReference type="InterPro" id="IPR013655">
    <property type="entry name" value="PAS_fold_3"/>
</dbReference>
<comment type="catalytic activity">
    <reaction evidence="1">
        <text>ATP + protein L-histidine = ADP + protein N-phospho-L-histidine.</text>
        <dbReference type="EC" id="2.7.13.3"/>
    </reaction>
</comment>
<dbReference type="InterPro" id="IPR052162">
    <property type="entry name" value="Sensor_kinase/Photoreceptor"/>
</dbReference>
<sequence>MTYPANESEASGPGRAGSTGPPPGGPVAADLTLFWERAPAMLAVVDYDGYFQLVNPALRDALGWSENELRSVPSWVFLHPDDQHRVVETTERNRRDDSVVSSDQVIRILCRDGSYRWSRWSFRSVSSREIHYWVGNTIDDGSRPDPGAPELVGTWDWNITTNSLTWSEEVYRMFGLPPDTPVAYPDFLAFIHPEDRATVGADIQRNLAPGQEFSDDFRVVRPDGRVRWVRSTGRLLPGEATGSRRMVGIAVDITERRERGML</sequence>
<dbReference type="EC" id="2.7.13.3" evidence="2"/>
<dbReference type="NCBIfam" id="TIGR00229">
    <property type="entry name" value="sensory_box"/>
    <property type="match status" value="2"/>
</dbReference>
<accession>A0ABX1SC62</accession>
<proteinExistence type="predicted"/>
<gene>
    <name evidence="9" type="ORF">HF526_17855</name>
</gene>
<keyword evidence="10" id="KW-1185">Reference proteome</keyword>